<sequence>MCSISWCCRFLCRFSPLRQTELHLKKEESTWHKGKPNDERSTVDVAEFKASRLAGQGDDTVGAYGVKTLELCFPIVRKSSSKSGKIHWMYGLGEGCLSLAILSDLNTSVGVFVVISSLERALSPS</sequence>
<dbReference type="WBParaSite" id="NBR_0000401301-mRNA-1">
    <property type="protein sequence ID" value="NBR_0000401301-mRNA-1"/>
    <property type="gene ID" value="NBR_0000401301"/>
</dbReference>
<dbReference type="AlphaFoldDB" id="A0A0N4XNB1"/>
<accession>A0A0N4XNB1</accession>
<organism evidence="3">
    <name type="scientific">Nippostrongylus brasiliensis</name>
    <name type="common">Rat hookworm</name>
    <dbReference type="NCBI Taxonomy" id="27835"/>
    <lineage>
        <taxon>Eukaryota</taxon>
        <taxon>Metazoa</taxon>
        <taxon>Ecdysozoa</taxon>
        <taxon>Nematoda</taxon>
        <taxon>Chromadorea</taxon>
        <taxon>Rhabditida</taxon>
        <taxon>Rhabditina</taxon>
        <taxon>Rhabditomorpha</taxon>
        <taxon>Strongyloidea</taxon>
        <taxon>Heligmosomidae</taxon>
        <taxon>Nippostrongylus</taxon>
    </lineage>
</organism>
<name>A0A0N4XNB1_NIPBR</name>
<evidence type="ECO:0000313" key="1">
    <source>
        <dbReference type="EMBL" id="VDL67603.1"/>
    </source>
</evidence>
<dbReference type="Proteomes" id="UP000271162">
    <property type="component" value="Unassembled WGS sequence"/>
</dbReference>
<evidence type="ECO:0000313" key="2">
    <source>
        <dbReference type="Proteomes" id="UP000271162"/>
    </source>
</evidence>
<proteinExistence type="predicted"/>
<protein>
    <submittedName>
        <fullName evidence="3">Ovule protein</fullName>
    </submittedName>
</protein>
<evidence type="ECO:0000313" key="3">
    <source>
        <dbReference type="WBParaSite" id="NBR_0000401301-mRNA-1"/>
    </source>
</evidence>
<gene>
    <name evidence="1" type="ORF">NBR_LOCUS4014</name>
</gene>
<reference evidence="1 2" key="2">
    <citation type="submission" date="2018-11" db="EMBL/GenBank/DDBJ databases">
        <authorList>
            <consortium name="Pathogen Informatics"/>
        </authorList>
    </citation>
    <scope>NUCLEOTIDE SEQUENCE [LARGE SCALE GENOMIC DNA]</scope>
</reference>
<keyword evidence="2" id="KW-1185">Reference proteome</keyword>
<dbReference type="EMBL" id="UYSL01006812">
    <property type="protein sequence ID" value="VDL67603.1"/>
    <property type="molecule type" value="Genomic_DNA"/>
</dbReference>
<reference evidence="3" key="1">
    <citation type="submission" date="2017-02" db="UniProtKB">
        <authorList>
            <consortium name="WormBaseParasite"/>
        </authorList>
    </citation>
    <scope>IDENTIFICATION</scope>
</reference>